<evidence type="ECO:0000313" key="1">
    <source>
        <dbReference type="EMBL" id="CUO81395.1"/>
    </source>
</evidence>
<gene>
    <name evidence="1" type="ORF">ERS852511_00179</name>
</gene>
<name>A0A174I8Q4_BACT4</name>
<organism evidence="1 2">
    <name type="scientific">Bacteroides thetaiotaomicron</name>
    <dbReference type="NCBI Taxonomy" id="818"/>
    <lineage>
        <taxon>Bacteria</taxon>
        <taxon>Pseudomonadati</taxon>
        <taxon>Bacteroidota</taxon>
        <taxon>Bacteroidia</taxon>
        <taxon>Bacteroidales</taxon>
        <taxon>Bacteroidaceae</taxon>
        <taxon>Bacteroides</taxon>
    </lineage>
</organism>
<dbReference type="AlphaFoldDB" id="A0A174I8Q4"/>
<dbReference type="PROSITE" id="PS51257">
    <property type="entry name" value="PROKAR_LIPOPROTEIN"/>
    <property type="match status" value="1"/>
</dbReference>
<sequence length="137" mass="15975">MKINLLGIFVLIFFCSCRSGVNSLDKELNQQLQEYYSALLSQYSHIVIIPRTGCHSCVNEADLFFKENKMNKSYLFIFTKLVSEKQLRIELGSEALSLENVKIDKLNHFCFPEFIESEYPLLLEKQSDGNYKYEVLQ</sequence>
<proteinExistence type="predicted"/>
<dbReference type="EMBL" id="CZAP01000001">
    <property type="protein sequence ID" value="CUO81395.1"/>
    <property type="molecule type" value="Genomic_DNA"/>
</dbReference>
<protein>
    <recommendedName>
        <fullName evidence="3">Lipoprotein</fullName>
    </recommendedName>
</protein>
<accession>A0A174I8Q4</accession>
<evidence type="ECO:0008006" key="3">
    <source>
        <dbReference type="Google" id="ProtNLM"/>
    </source>
</evidence>
<dbReference type="Proteomes" id="UP000095576">
    <property type="component" value="Unassembled WGS sequence"/>
</dbReference>
<dbReference type="RefSeq" id="WP_055298316.1">
    <property type="nucleotide sequence ID" value="NZ_CZAP01000001.1"/>
</dbReference>
<reference evidence="1 2" key="1">
    <citation type="submission" date="2015-09" db="EMBL/GenBank/DDBJ databases">
        <authorList>
            <consortium name="Pathogen Informatics"/>
        </authorList>
    </citation>
    <scope>NUCLEOTIDE SEQUENCE [LARGE SCALE GENOMIC DNA]</scope>
    <source>
        <strain evidence="1 2">2789STDY5834899</strain>
    </source>
</reference>
<evidence type="ECO:0000313" key="2">
    <source>
        <dbReference type="Proteomes" id="UP000095576"/>
    </source>
</evidence>